<evidence type="ECO:0000256" key="8">
    <source>
        <dbReference type="ARBA" id="ARBA00023180"/>
    </source>
</evidence>
<dbReference type="FunFam" id="1.50.10.20:FF:000006">
    <property type="entry name" value="Mannan endo-1,6-alpha-mannosidase"/>
    <property type="match status" value="1"/>
</dbReference>
<dbReference type="Pfam" id="PF03663">
    <property type="entry name" value="Glyco_hydro_76"/>
    <property type="match status" value="2"/>
</dbReference>
<reference evidence="13" key="1">
    <citation type="submission" date="2023-06" db="EMBL/GenBank/DDBJ databases">
        <title>Conoideocrella luteorostrata (Hypocreales: Clavicipitaceae), a potential biocontrol fungus for elongate hemlock scale in United States Christmas tree production areas.</title>
        <authorList>
            <person name="Barrett H."/>
            <person name="Lovett B."/>
            <person name="Macias A.M."/>
            <person name="Stajich J.E."/>
            <person name="Kasson M.T."/>
        </authorList>
    </citation>
    <scope>NUCLEOTIDE SEQUENCE</scope>
    <source>
        <strain evidence="13">ARSEF 14590</strain>
    </source>
</reference>
<dbReference type="EMBL" id="JASWJB010000274">
    <property type="protein sequence ID" value="KAK2592304.1"/>
    <property type="molecule type" value="Genomic_DNA"/>
</dbReference>
<name>A0AAJ0FUL4_9HYPO</name>
<evidence type="ECO:0000256" key="1">
    <source>
        <dbReference type="ARBA" id="ARBA00001452"/>
    </source>
</evidence>
<evidence type="ECO:0000313" key="14">
    <source>
        <dbReference type="Proteomes" id="UP001251528"/>
    </source>
</evidence>
<evidence type="ECO:0000256" key="6">
    <source>
        <dbReference type="ARBA" id="ARBA00022801"/>
    </source>
</evidence>
<keyword evidence="5" id="KW-0732">Signal</keyword>
<keyword evidence="7 12" id="KW-0472">Membrane</keyword>
<dbReference type="GO" id="GO:0012505">
    <property type="term" value="C:endomembrane system"/>
    <property type="evidence" value="ECO:0007669"/>
    <property type="project" value="UniProtKB-SubCell"/>
</dbReference>
<dbReference type="InterPro" id="IPR014480">
    <property type="entry name" value="Mannan-1_6-alpha_mannosidase"/>
</dbReference>
<dbReference type="PIRSF" id="PIRSF016302">
    <property type="entry name" value="Man_a_manosd"/>
    <property type="match status" value="1"/>
</dbReference>
<dbReference type="AlphaFoldDB" id="A0AAJ0FUL4"/>
<comment type="caution">
    <text evidence="13">The sequence shown here is derived from an EMBL/GenBank/DDBJ whole genome shotgun (WGS) entry which is preliminary data.</text>
</comment>
<keyword evidence="9 10" id="KW-0326">Glycosidase</keyword>
<evidence type="ECO:0000256" key="7">
    <source>
        <dbReference type="ARBA" id="ARBA00023136"/>
    </source>
</evidence>
<dbReference type="GO" id="GO:0009272">
    <property type="term" value="P:fungal-type cell wall biogenesis"/>
    <property type="evidence" value="ECO:0007669"/>
    <property type="project" value="TreeGrafter"/>
</dbReference>
<sequence length="466" mass="51475">MGFALTCIDQDNIRQSAGTLAFDLIKLYKGNESGQIPGVLPGPPPEGPYFWWQGGAMMATYIDYWRWTGDSTYNRLVAQGMLHQVGENINYMPNNHTLSLGNDDQGFWGMAALLAAENQFPDPPSDQPQWLELAQAVWATQADPSRHDEACNGGLRWQIPFANTGYDYKNTISNGIFFNMGARLARYTGNDTYAQRAEDSWNWIWGVKYIDHETWSVYDGSHVQNNCTVLVKTTYSYNAAILAQGAAYMYNYVSFVDVRSKYSQANQNRNCSQTNGEERWKSRLDSLLDNIFKTFFHKGAAFEVACEQDNGQGTCNRDMNMYKGFLHRWLAVTSQVAPYTQDKILPMLRKSAETAVKQCTGGESGRQCGLYWTFGRYVDPAVAGTSGAGEVMNVLAAVSALLVNEAKVPVTNTTGGTSKGNPNAGGKDNGERPLKPITAADKAGAAIITIILLAAISGLFIWMTVF</sequence>
<comment type="subcellular location">
    <subcellularLocation>
        <location evidence="2">Endomembrane system</location>
    </subcellularLocation>
</comment>
<dbReference type="SUPFAM" id="SSF48208">
    <property type="entry name" value="Six-hairpin glycosidases"/>
    <property type="match status" value="1"/>
</dbReference>
<evidence type="ECO:0000256" key="10">
    <source>
        <dbReference type="PIRNR" id="PIRNR016302"/>
    </source>
</evidence>
<dbReference type="EC" id="3.2.1.101" evidence="4 10"/>
<evidence type="ECO:0000256" key="2">
    <source>
        <dbReference type="ARBA" id="ARBA00004308"/>
    </source>
</evidence>
<organism evidence="13 14">
    <name type="scientific">Conoideocrella luteorostrata</name>
    <dbReference type="NCBI Taxonomy" id="1105319"/>
    <lineage>
        <taxon>Eukaryota</taxon>
        <taxon>Fungi</taxon>
        <taxon>Dikarya</taxon>
        <taxon>Ascomycota</taxon>
        <taxon>Pezizomycotina</taxon>
        <taxon>Sordariomycetes</taxon>
        <taxon>Hypocreomycetidae</taxon>
        <taxon>Hypocreales</taxon>
        <taxon>Clavicipitaceae</taxon>
        <taxon>Conoideocrella</taxon>
    </lineage>
</organism>
<feature type="region of interest" description="Disordered" evidence="11">
    <location>
        <begin position="411"/>
        <end position="435"/>
    </location>
</feature>
<dbReference type="InterPro" id="IPR008928">
    <property type="entry name" value="6-hairpin_glycosidase_sf"/>
</dbReference>
<dbReference type="PANTHER" id="PTHR12145">
    <property type="entry name" value="MANNAN ENDO-1,6-ALPHA-MANNOSIDASE DCW1"/>
    <property type="match status" value="1"/>
</dbReference>
<keyword evidence="8" id="KW-0325">Glycoprotein</keyword>
<evidence type="ECO:0000256" key="11">
    <source>
        <dbReference type="SAM" id="MobiDB-lite"/>
    </source>
</evidence>
<keyword evidence="12" id="KW-1133">Transmembrane helix</keyword>
<evidence type="ECO:0000256" key="4">
    <source>
        <dbReference type="ARBA" id="ARBA00012350"/>
    </source>
</evidence>
<keyword evidence="6 10" id="KW-0378">Hydrolase</keyword>
<comment type="similarity">
    <text evidence="3 10">Belongs to the glycosyl hydrolase 76 family.</text>
</comment>
<protein>
    <recommendedName>
        <fullName evidence="4 10">Mannan endo-1,6-alpha-mannosidase</fullName>
        <ecNumber evidence="4 10">3.2.1.101</ecNumber>
    </recommendedName>
</protein>
<dbReference type="Proteomes" id="UP001251528">
    <property type="component" value="Unassembled WGS sequence"/>
</dbReference>
<evidence type="ECO:0000313" key="13">
    <source>
        <dbReference type="EMBL" id="KAK2592304.1"/>
    </source>
</evidence>
<evidence type="ECO:0000256" key="5">
    <source>
        <dbReference type="ARBA" id="ARBA00022729"/>
    </source>
</evidence>
<comment type="catalytic activity">
    <reaction evidence="1 10">
        <text>Random hydrolysis of (1-&gt;6)-alpha-D-mannosidic linkages in unbranched (1-&gt;6)-mannans.</text>
        <dbReference type="EC" id="3.2.1.101"/>
    </reaction>
</comment>
<dbReference type="InterPro" id="IPR005198">
    <property type="entry name" value="Glyco_hydro_76"/>
</dbReference>
<keyword evidence="14" id="KW-1185">Reference proteome</keyword>
<feature type="transmembrane region" description="Helical" evidence="12">
    <location>
        <begin position="443"/>
        <end position="465"/>
    </location>
</feature>
<dbReference type="GO" id="GO:0016052">
    <property type="term" value="P:carbohydrate catabolic process"/>
    <property type="evidence" value="ECO:0007669"/>
    <property type="project" value="InterPro"/>
</dbReference>
<feature type="compositionally biased region" description="Polar residues" evidence="11">
    <location>
        <begin position="411"/>
        <end position="421"/>
    </location>
</feature>
<evidence type="ECO:0000256" key="3">
    <source>
        <dbReference type="ARBA" id="ARBA00009699"/>
    </source>
</evidence>
<gene>
    <name evidence="13" type="ORF">QQS21_009994</name>
</gene>
<proteinExistence type="inferred from homology"/>
<evidence type="ECO:0000256" key="12">
    <source>
        <dbReference type="SAM" id="Phobius"/>
    </source>
</evidence>
<evidence type="ECO:0000256" key="9">
    <source>
        <dbReference type="ARBA" id="ARBA00023295"/>
    </source>
</evidence>
<dbReference type="PANTHER" id="PTHR12145:SF36">
    <property type="entry name" value="MANNAN ENDO-1,6-ALPHA-MANNOSIDASE DCW1"/>
    <property type="match status" value="1"/>
</dbReference>
<keyword evidence="12" id="KW-0812">Transmembrane</keyword>
<dbReference type="Gene3D" id="1.50.10.20">
    <property type="match status" value="1"/>
</dbReference>
<accession>A0AAJ0FUL4</accession>
<dbReference type="GO" id="GO:0008496">
    <property type="term" value="F:mannan endo-1,6-alpha-mannosidase activity"/>
    <property type="evidence" value="ECO:0007669"/>
    <property type="project" value="UniProtKB-UniRule"/>
</dbReference>